<dbReference type="EMBL" id="LR031873">
    <property type="protein sequence ID" value="VDD13474.1"/>
    <property type="molecule type" value="Genomic_DNA"/>
</dbReference>
<dbReference type="Pfam" id="PF08387">
    <property type="entry name" value="FBD"/>
    <property type="match status" value="1"/>
</dbReference>
<evidence type="ECO:0000259" key="1">
    <source>
        <dbReference type="Pfam" id="PF08387"/>
    </source>
</evidence>
<accession>A0A3P6CKS0</accession>
<sequence>MLDSSPKLQSLKLYGVSNYSGASFIIYFDDCPVGWEWTQPKCVPECLLLHLETLVWRRYGWQR</sequence>
<organism evidence="2">
    <name type="scientific">Brassica oleracea</name>
    <name type="common">Wild cabbage</name>
    <dbReference type="NCBI Taxonomy" id="3712"/>
    <lineage>
        <taxon>Eukaryota</taxon>
        <taxon>Viridiplantae</taxon>
        <taxon>Streptophyta</taxon>
        <taxon>Embryophyta</taxon>
        <taxon>Tracheophyta</taxon>
        <taxon>Spermatophyta</taxon>
        <taxon>Magnoliopsida</taxon>
        <taxon>eudicotyledons</taxon>
        <taxon>Gunneridae</taxon>
        <taxon>Pentapetalae</taxon>
        <taxon>rosids</taxon>
        <taxon>malvids</taxon>
        <taxon>Brassicales</taxon>
        <taxon>Brassicaceae</taxon>
        <taxon>Brassiceae</taxon>
        <taxon>Brassica</taxon>
    </lineage>
</organism>
<proteinExistence type="predicted"/>
<feature type="domain" description="FBD" evidence="1">
    <location>
        <begin position="39"/>
        <end position="62"/>
    </location>
</feature>
<evidence type="ECO:0000313" key="2">
    <source>
        <dbReference type="EMBL" id="VDD13474.1"/>
    </source>
</evidence>
<gene>
    <name evidence="2" type="ORF">BOLC4T27171H</name>
</gene>
<name>A0A3P6CKS0_BRAOL</name>
<reference evidence="2" key="1">
    <citation type="submission" date="2018-11" db="EMBL/GenBank/DDBJ databases">
        <authorList>
            <consortium name="Genoscope - CEA"/>
            <person name="William W."/>
        </authorList>
    </citation>
    <scope>NUCLEOTIDE SEQUENCE</scope>
</reference>
<protein>
    <recommendedName>
        <fullName evidence="1">FBD domain-containing protein</fullName>
    </recommendedName>
</protein>
<dbReference type="InterPro" id="IPR006566">
    <property type="entry name" value="FBD"/>
</dbReference>
<dbReference type="AlphaFoldDB" id="A0A3P6CKS0"/>